<gene>
    <name evidence="2" type="ORF">M5K25_002405</name>
</gene>
<evidence type="ECO:0000256" key="1">
    <source>
        <dbReference type="SAM" id="Phobius"/>
    </source>
</evidence>
<dbReference type="EMBL" id="JANQDX010000003">
    <property type="protein sequence ID" value="KAL0926195.1"/>
    <property type="molecule type" value="Genomic_DNA"/>
</dbReference>
<dbReference type="InterPro" id="IPR036408">
    <property type="entry name" value="PSI_PsaA/B_sf"/>
</dbReference>
<accession>A0ABD0VN56</accession>
<reference evidence="2 3" key="1">
    <citation type="journal article" date="2024" name="Plant Biotechnol. J.">
        <title>Dendrobium thyrsiflorum genome and its molecular insights into genes involved in important horticultural traits.</title>
        <authorList>
            <person name="Chen B."/>
            <person name="Wang J.Y."/>
            <person name="Zheng P.J."/>
            <person name="Li K.L."/>
            <person name="Liang Y.M."/>
            <person name="Chen X.F."/>
            <person name="Zhang C."/>
            <person name="Zhao X."/>
            <person name="He X."/>
            <person name="Zhang G.Q."/>
            <person name="Liu Z.J."/>
            <person name="Xu Q."/>
        </authorList>
    </citation>
    <scope>NUCLEOTIDE SEQUENCE [LARGE SCALE GENOMIC DNA]</scope>
    <source>
        <strain evidence="2">GZMU011</strain>
    </source>
</reference>
<dbReference type="Proteomes" id="UP001552299">
    <property type="component" value="Unassembled WGS sequence"/>
</dbReference>
<keyword evidence="1" id="KW-1133">Transmembrane helix</keyword>
<comment type="caution">
    <text evidence="2">The sequence shown here is derived from an EMBL/GenBank/DDBJ whole genome shotgun (WGS) entry which is preliminary data.</text>
</comment>
<dbReference type="Gene3D" id="1.20.1130.10">
    <property type="entry name" value="Photosystem I PsaA/PsaB"/>
    <property type="match status" value="1"/>
</dbReference>
<feature type="transmembrane region" description="Helical" evidence="1">
    <location>
        <begin position="6"/>
        <end position="25"/>
    </location>
</feature>
<keyword evidence="3" id="KW-1185">Reference proteome</keyword>
<organism evidence="2 3">
    <name type="scientific">Dendrobium thyrsiflorum</name>
    <name type="common">Pinecone-like raceme dendrobium</name>
    <name type="synonym">Orchid</name>
    <dbReference type="NCBI Taxonomy" id="117978"/>
    <lineage>
        <taxon>Eukaryota</taxon>
        <taxon>Viridiplantae</taxon>
        <taxon>Streptophyta</taxon>
        <taxon>Embryophyta</taxon>
        <taxon>Tracheophyta</taxon>
        <taxon>Spermatophyta</taxon>
        <taxon>Magnoliopsida</taxon>
        <taxon>Liliopsida</taxon>
        <taxon>Asparagales</taxon>
        <taxon>Orchidaceae</taxon>
        <taxon>Epidendroideae</taxon>
        <taxon>Malaxideae</taxon>
        <taxon>Dendrobiinae</taxon>
        <taxon>Dendrobium</taxon>
    </lineage>
</organism>
<dbReference type="SUPFAM" id="SSF81558">
    <property type="entry name" value="Photosystem I subunits PsaA/PsaB"/>
    <property type="match status" value="1"/>
</dbReference>
<evidence type="ECO:0000313" key="3">
    <source>
        <dbReference type="Proteomes" id="UP001552299"/>
    </source>
</evidence>
<evidence type="ECO:0000313" key="2">
    <source>
        <dbReference type="EMBL" id="KAL0926195.1"/>
    </source>
</evidence>
<name>A0ABD0VN56_DENTH</name>
<keyword evidence="1" id="KW-0472">Membrane</keyword>
<dbReference type="AlphaFoldDB" id="A0ABD0VN56"/>
<proteinExistence type="predicted"/>
<sequence length="62" mass="6845">MQARLVGLAHFFLGYIFTYTAFLIASTSGKFGTVHYGKKKFDSKGEEVPEIGTEILLDSSIL</sequence>
<protein>
    <submittedName>
        <fullName evidence="2">Uncharacterized protein</fullName>
    </submittedName>
</protein>
<keyword evidence="1" id="KW-0812">Transmembrane</keyword>